<dbReference type="GO" id="GO:0006355">
    <property type="term" value="P:regulation of DNA-templated transcription"/>
    <property type="evidence" value="ECO:0007669"/>
    <property type="project" value="InterPro"/>
</dbReference>
<evidence type="ECO:0000256" key="3">
    <source>
        <dbReference type="ARBA" id="ARBA00023015"/>
    </source>
</evidence>
<evidence type="ECO:0000259" key="8">
    <source>
        <dbReference type="PROSITE" id="PS50043"/>
    </source>
</evidence>
<dbReference type="Pfam" id="PF00072">
    <property type="entry name" value="Response_reg"/>
    <property type="match status" value="1"/>
</dbReference>
<keyword evidence="3" id="KW-0805">Transcription regulation</keyword>
<keyword evidence="5" id="KW-0804">Transcription</keyword>
<dbReference type="InterPro" id="IPR058245">
    <property type="entry name" value="NreC/VraR/RcsB-like_REC"/>
</dbReference>
<dbReference type="GO" id="GO:0003677">
    <property type="term" value="F:DNA binding"/>
    <property type="evidence" value="ECO:0007669"/>
    <property type="project" value="UniProtKB-KW"/>
</dbReference>
<feature type="domain" description="HTH luxR-type" evidence="8">
    <location>
        <begin position="148"/>
        <end position="213"/>
    </location>
</feature>
<evidence type="ECO:0000256" key="2">
    <source>
        <dbReference type="ARBA" id="ARBA00022553"/>
    </source>
</evidence>
<dbReference type="OrthoDB" id="9779069at2"/>
<evidence type="ECO:0000259" key="9">
    <source>
        <dbReference type="PROSITE" id="PS50110"/>
    </source>
</evidence>
<dbReference type="CDD" id="cd06170">
    <property type="entry name" value="LuxR_C_like"/>
    <property type="match status" value="1"/>
</dbReference>
<evidence type="ECO:0000256" key="6">
    <source>
        <dbReference type="ARBA" id="ARBA00024867"/>
    </source>
</evidence>
<dbReference type="RefSeq" id="WP_072916949.1">
    <property type="nucleotide sequence ID" value="NZ_FRAR01000028.1"/>
</dbReference>
<dbReference type="PROSITE" id="PS50043">
    <property type="entry name" value="HTH_LUXR_2"/>
    <property type="match status" value="1"/>
</dbReference>
<dbReference type="InterPro" id="IPR039420">
    <property type="entry name" value="WalR-like"/>
</dbReference>
<protein>
    <recommendedName>
        <fullName evidence="1">Stage 0 sporulation protein A homolog</fullName>
    </recommendedName>
</protein>
<organism evidence="10 11">
    <name type="scientific">Desulforamulus aeronauticus DSM 10349</name>
    <dbReference type="NCBI Taxonomy" id="1121421"/>
    <lineage>
        <taxon>Bacteria</taxon>
        <taxon>Bacillati</taxon>
        <taxon>Bacillota</taxon>
        <taxon>Clostridia</taxon>
        <taxon>Eubacteriales</taxon>
        <taxon>Peptococcaceae</taxon>
        <taxon>Desulforamulus</taxon>
    </lineage>
</organism>
<evidence type="ECO:0000256" key="4">
    <source>
        <dbReference type="ARBA" id="ARBA00023125"/>
    </source>
</evidence>
<evidence type="ECO:0000313" key="11">
    <source>
        <dbReference type="Proteomes" id="UP000183997"/>
    </source>
</evidence>
<sequence>MSETINLLIVDDHPLIREGLRKILSFEPQIHVLGEVANGALAVEFCSQNAVDIVLLDINMPVMNGIEACRKIKELKPGLGIIALTIHDQDEYLFELIKYGISGYVLKDVHPHQLIKTILGVARGESFIPPALTARVLAEFSRLTSGDQDKKHQMLTEREIDVLKQVATGQSNKDIAKALYISEKTVKNHLTNIFQKIGVADRTQAALYAIREKLVDI</sequence>
<dbReference type="CDD" id="cd17535">
    <property type="entry name" value="REC_NarL-like"/>
    <property type="match status" value="1"/>
</dbReference>
<dbReference type="GO" id="GO:0000160">
    <property type="term" value="P:phosphorelay signal transduction system"/>
    <property type="evidence" value="ECO:0007669"/>
    <property type="project" value="InterPro"/>
</dbReference>
<feature type="modified residue" description="4-aspartylphosphate" evidence="7">
    <location>
        <position position="57"/>
    </location>
</feature>
<gene>
    <name evidence="10" type="ORF">SAMN02745123_03499</name>
</gene>
<dbReference type="InterPro" id="IPR016032">
    <property type="entry name" value="Sig_transdc_resp-reg_C-effctor"/>
</dbReference>
<name>A0A1M6W643_9FIRM</name>
<keyword evidence="2 7" id="KW-0597">Phosphoprotein</keyword>
<accession>A0A1M6W643</accession>
<dbReference type="Gene3D" id="3.40.50.2300">
    <property type="match status" value="1"/>
</dbReference>
<dbReference type="InterPro" id="IPR011006">
    <property type="entry name" value="CheY-like_superfamily"/>
</dbReference>
<dbReference type="PANTHER" id="PTHR43214:SF24">
    <property type="entry name" value="TRANSCRIPTIONAL REGULATORY PROTEIN NARL-RELATED"/>
    <property type="match status" value="1"/>
</dbReference>
<dbReference type="InterPro" id="IPR000792">
    <property type="entry name" value="Tscrpt_reg_LuxR_C"/>
</dbReference>
<evidence type="ECO:0000256" key="7">
    <source>
        <dbReference type="PROSITE-ProRule" id="PRU00169"/>
    </source>
</evidence>
<dbReference type="SUPFAM" id="SSF46894">
    <property type="entry name" value="C-terminal effector domain of the bipartite response regulators"/>
    <property type="match status" value="1"/>
</dbReference>
<dbReference type="SUPFAM" id="SSF52172">
    <property type="entry name" value="CheY-like"/>
    <property type="match status" value="1"/>
</dbReference>
<dbReference type="PROSITE" id="PS00622">
    <property type="entry name" value="HTH_LUXR_1"/>
    <property type="match status" value="1"/>
</dbReference>
<dbReference type="STRING" id="1121421.SAMN02745123_03499"/>
<dbReference type="AlphaFoldDB" id="A0A1M6W643"/>
<dbReference type="InterPro" id="IPR001789">
    <property type="entry name" value="Sig_transdc_resp-reg_receiver"/>
</dbReference>
<dbReference type="PANTHER" id="PTHR43214">
    <property type="entry name" value="TWO-COMPONENT RESPONSE REGULATOR"/>
    <property type="match status" value="1"/>
</dbReference>
<keyword evidence="11" id="KW-1185">Reference proteome</keyword>
<proteinExistence type="predicted"/>
<dbReference type="SMART" id="SM00448">
    <property type="entry name" value="REC"/>
    <property type="match status" value="1"/>
</dbReference>
<dbReference type="Pfam" id="PF00196">
    <property type="entry name" value="GerE"/>
    <property type="match status" value="1"/>
</dbReference>
<evidence type="ECO:0000313" key="10">
    <source>
        <dbReference type="EMBL" id="SHK89203.1"/>
    </source>
</evidence>
<evidence type="ECO:0000256" key="1">
    <source>
        <dbReference type="ARBA" id="ARBA00018672"/>
    </source>
</evidence>
<keyword evidence="4" id="KW-0238">DNA-binding</keyword>
<dbReference type="PRINTS" id="PR00038">
    <property type="entry name" value="HTHLUXR"/>
</dbReference>
<dbReference type="EMBL" id="FRAR01000028">
    <property type="protein sequence ID" value="SHK89203.1"/>
    <property type="molecule type" value="Genomic_DNA"/>
</dbReference>
<feature type="domain" description="Response regulatory" evidence="9">
    <location>
        <begin position="6"/>
        <end position="122"/>
    </location>
</feature>
<dbReference type="PROSITE" id="PS50110">
    <property type="entry name" value="RESPONSE_REGULATORY"/>
    <property type="match status" value="1"/>
</dbReference>
<comment type="function">
    <text evidence="6">May play the central regulatory role in sporulation. It may be an element of the effector pathway responsible for the activation of sporulation genes in response to nutritional stress. Spo0A may act in concert with spo0H (a sigma factor) to control the expression of some genes that are critical to the sporulation process.</text>
</comment>
<reference evidence="11" key="1">
    <citation type="submission" date="2016-11" db="EMBL/GenBank/DDBJ databases">
        <authorList>
            <person name="Varghese N."/>
            <person name="Submissions S."/>
        </authorList>
    </citation>
    <scope>NUCLEOTIDE SEQUENCE [LARGE SCALE GENOMIC DNA]</scope>
    <source>
        <strain evidence="11">DSM 10349</strain>
    </source>
</reference>
<dbReference type="SMART" id="SM00421">
    <property type="entry name" value="HTH_LUXR"/>
    <property type="match status" value="1"/>
</dbReference>
<evidence type="ECO:0000256" key="5">
    <source>
        <dbReference type="ARBA" id="ARBA00023163"/>
    </source>
</evidence>
<dbReference type="Proteomes" id="UP000183997">
    <property type="component" value="Unassembled WGS sequence"/>
</dbReference>